<dbReference type="HOGENOM" id="CLU_2174777_0_0_1"/>
<evidence type="ECO:0000313" key="2">
    <source>
        <dbReference type="EnsemblPlants" id="AES81652"/>
    </source>
</evidence>
<dbReference type="Proteomes" id="UP000002051">
    <property type="component" value="Unassembled WGS sequence"/>
</dbReference>
<dbReference type="EMBL" id="CM001223">
    <property type="protein sequence ID" value="AES81652.1"/>
    <property type="molecule type" value="Genomic_DNA"/>
</dbReference>
<dbReference type="EnsemblPlants" id="AES81652">
    <property type="protein sequence ID" value="AES81652"/>
    <property type="gene ID" value="MTR_7g099120"/>
</dbReference>
<keyword evidence="3" id="KW-1185">Reference proteome</keyword>
<protein>
    <submittedName>
        <fullName evidence="1 2">Uncharacterized protein</fullName>
    </submittedName>
</protein>
<gene>
    <name evidence="1" type="ordered locus">MTR_7g099120</name>
</gene>
<reference evidence="1 3" key="2">
    <citation type="journal article" date="2014" name="BMC Genomics">
        <title>An improved genome release (version Mt4.0) for the model legume Medicago truncatula.</title>
        <authorList>
            <person name="Tang H."/>
            <person name="Krishnakumar V."/>
            <person name="Bidwell S."/>
            <person name="Rosen B."/>
            <person name="Chan A."/>
            <person name="Zhou S."/>
            <person name="Gentzbittel L."/>
            <person name="Childs K.L."/>
            <person name="Yandell M."/>
            <person name="Gundlach H."/>
            <person name="Mayer K.F."/>
            <person name="Schwartz D.C."/>
            <person name="Town C.D."/>
        </authorList>
    </citation>
    <scope>GENOME REANNOTATION</scope>
    <source>
        <strain evidence="2 3">cv. Jemalong A17</strain>
    </source>
</reference>
<dbReference type="PaxDb" id="3880-AES81652"/>
<evidence type="ECO:0000313" key="1">
    <source>
        <dbReference type="EMBL" id="AES81652.1"/>
    </source>
</evidence>
<reference evidence="2" key="3">
    <citation type="submission" date="2015-04" db="UniProtKB">
        <authorList>
            <consortium name="EnsemblPlants"/>
        </authorList>
    </citation>
    <scope>IDENTIFICATION</scope>
    <source>
        <strain evidence="2">cv. Jemalong A17</strain>
    </source>
</reference>
<dbReference type="AlphaFoldDB" id="G7KYJ1"/>
<accession>G7KYJ1</accession>
<evidence type="ECO:0000313" key="3">
    <source>
        <dbReference type="Proteomes" id="UP000002051"/>
    </source>
</evidence>
<sequence>MKFLYWENGVLQIPFRGRGCGTRSAADQLVGDTREGLGYKLNMELSLGLENFELMEDVHNDWGNTVLSAANLTKNLCRARAPLYYHPPLAVRPSSYNSSHEINCTDCDHR</sequence>
<name>G7KYJ1_MEDTR</name>
<organism evidence="1 3">
    <name type="scientific">Medicago truncatula</name>
    <name type="common">Barrel medic</name>
    <name type="synonym">Medicago tribuloides</name>
    <dbReference type="NCBI Taxonomy" id="3880"/>
    <lineage>
        <taxon>Eukaryota</taxon>
        <taxon>Viridiplantae</taxon>
        <taxon>Streptophyta</taxon>
        <taxon>Embryophyta</taxon>
        <taxon>Tracheophyta</taxon>
        <taxon>Spermatophyta</taxon>
        <taxon>Magnoliopsida</taxon>
        <taxon>eudicotyledons</taxon>
        <taxon>Gunneridae</taxon>
        <taxon>Pentapetalae</taxon>
        <taxon>rosids</taxon>
        <taxon>fabids</taxon>
        <taxon>Fabales</taxon>
        <taxon>Fabaceae</taxon>
        <taxon>Papilionoideae</taxon>
        <taxon>50 kb inversion clade</taxon>
        <taxon>NPAAA clade</taxon>
        <taxon>Hologalegina</taxon>
        <taxon>IRL clade</taxon>
        <taxon>Trifolieae</taxon>
        <taxon>Medicago</taxon>
    </lineage>
</organism>
<reference evidence="1 3" key="1">
    <citation type="journal article" date="2011" name="Nature">
        <title>The Medicago genome provides insight into the evolution of rhizobial symbioses.</title>
        <authorList>
            <person name="Young N.D."/>
            <person name="Debelle F."/>
            <person name="Oldroyd G.E."/>
            <person name="Geurts R."/>
            <person name="Cannon S.B."/>
            <person name="Udvardi M.K."/>
            <person name="Benedito V.A."/>
            <person name="Mayer K.F."/>
            <person name="Gouzy J."/>
            <person name="Schoof H."/>
            <person name="Van de Peer Y."/>
            <person name="Proost S."/>
            <person name="Cook D.R."/>
            <person name="Meyers B.C."/>
            <person name="Spannagl M."/>
            <person name="Cheung F."/>
            <person name="De Mita S."/>
            <person name="Krishnakumar V."/>
            <person name="Gundlach H."/>
            <person name="Zhou S."/>
            <person name="Mudge J."/>
            <person name="Bharti A.K."/>
            <person name="Murray J.D."/>
            <person name="Naoumkina M.A."/>
            <person name="Rosen B."/>
            <person name="Silverstein K.A."/>
            <person name="Tang H."/>
            <person name="Rombauts S."/>
            <person name="Zhao P.X."/>
            <person name="Zhou P."/>
            <person name="Barbe V."/>
            <person name="Bardou P."/>
            <person name="Bechner M."/>
            <person name="Bellec A."/>
            <person name="Berger A."/>
            <person name="Berges H."/>
            <person name="Bidwell S."/>
            <person name="Bisseling T."/>
            <person name="Choisne N."/>
            <person name="Couloux A."/>
            <person name="Denny R."/>
            <person name="Deshpande S."/>
            <person name="Dai X."/>
            <person name="Doyle J.J."/>
            <person name="Dudez A.M."/>
            <person name="Farmer A.D."/>
            <person name="Fouteau S."/>
            <person name="Franken C."/>
            <person name="Gibelin C."/>
            <person name="Gish J."/>
            <person name="Goldstein S."/>
            <person name="Gonzalez A.J."/>
            <person name="Green P.J."/>
            <person name="Hallab A."/>
            <person name="Hartog M."/>
            <person name="Hua A."/>
            <person name="Humphray S.J."/>
            <person name="Jeong D.H."/>
            <person name="Jing Y."/>
            <person name="Jocker A."/>
            <person name="Kenton S.M."/>
            <person name="Kim D.J."/>
            <person name="Klee K."/>
            <person name="Lai H."/>
            <person name="Lang C."/>
            <person name="Lin S."/>
            <person name="Macmil S.L."/>
            <person name="Magdelenat G."/>
            <person name="Matthews L."/>
            <person name="McCorrison J."/>
            <person name="Monaghan E.L."/>
            <person name="Mun J.H."/>
            <person name="Najar F.Z."/>
            <person name="Nicholson C."/>
            <person name="Noirot C."/>
            <person name="O'Bleness M."/>
            <person name="Paule C.R."/>
            <person name="Poulain J."/>
            <person name="Prion F."/>
            <person name="Qin B."/>
            <person name="Qu C."/>
            <person name="Retzel E.F."/>
            <person name="Riddle C."/>
            <person name="Sallet E."/>
            <person name="Samain S."/>
            <person name="Samson N."/>
            <person name="Sanders I."/>
            <person name="Saurat O."/>
            <person name="Scarpelli C."/>
            <person name="Schiex T."/>
            <person name="Segurens B."/>
            <person name="Severin A.J."/>
            <person name="Sherrier D.J."/>
            <person name="Shi R."/>
            <person name="Sims S."/>
            <person name="Singer S.R."/>
            <person name="Sinharoy S."/>
            <person name="Sterck L."/>
            <person name="Viollet A."/>
            <person name="Wang B.B."/>
            <person name="Wang K."/>
            <person name="Wang M."/>
            <person name="Wang X."/>
            <person name="Warfsmann J."/>
            <person name="Weissenbach J."/>
            <person name="White D.D."/>
            <person name="White J.D."/>
            <person name="Wiley G.B."/>
            <person name="Wincker P."/>
            <person name="Xing Y."/>
            <person name="Yang L."/>
            <person name="Yao Z."/>
            <person name="Ying F."/>
            <person name="Zhai J."/>
            <person name="Zhou L."/>
            <person name="Zuber A."/>
            <person name="Denarie J."/>
            <person name="Dixon R.A."/>
            <person name="May G.D."/>
            <person name="Schwartz D.C."/>
            <person name="Rogers J."/>
            <person name="Quetier F."/>
            <person name="Town C.D."/>
            <person name="Roe B.A."/>
        </authorList>
    </citation>
    <scope>NUCLEOTIDE SEQUENCE [LARGE SCALE GENOMIC DNA]</scope>
    <source>
        <strain evidence="1">A17</strain>
        <strain evidence="2 3">cv. Jemalong A17</strain>
    </source>
</reference>
<proteinExistence type="predicted"/>